<protein>
    <submittedName>
        <fullName evidence="1">Uncharacterized protein</fullName>
    </submittedName>
</protein>
<dbReference type="Proteomes" id="UP000269396">
    <property type="component" value="Unassembled WGS sequence"/>
</dbReference>
<name>A0A183PP75_9TREM</name>
<dbReference type="AlphaFoldDB" id="A0A183PP75"/>
<gene>
    <name evidence="1" type="ORF">SMTD_LOCUS16159</name>
</gene>
<dbReference type="EMBL" id="UZAL01036806">
    <property type="protein sequence ID" value="VDP70548.1"/>
    <property type="molecule type" value="Genomic_DNA"/>
</dbReference>
<evidence type="ECO:0000313" key="2">
    <source>
        <dbReference type="Proteomes" id="UP000269396"/>
    </source>
</evidence>
<proteinExistence type="predicted"/>
<keyword evidence="2" id="KW-1185">Reference proteome</keyword>
<evidence type="ECO:0000313" key="1">
    <source>
        <dbReference type="EMBL" id="VDP70548.1"/>
    </source>
</evidence>
<accession>A0A183PP75</accession>
<organism evidence="1 2">
    <name type="scientific">Schistosoma mattheei</name>
    <dbReference type="NCBI Taxonomy" id="31246"/>
    <lineage>
        <taxon>Eukaryota</taxon>
        <taxon>Metazoa</taxon>
        <taxon>Spiralia</taxon>
        <taxon>Lophotrochozoa</taxon>
        <taxon>Platyhelminthes</taxon>
        <taxon>Trematoda</taxon>
        <taxon>Digenea</taxon>
        <taxon>Strigeidida</taxon>
        <taxon>Schistosomatoidea</taxon>
        <taxon>Schistosomatidae</taxon>
        <taxon>Schistosoma</taxon>
    </lineage>
</organism>
<sequence length="111" mass="12898">MKLRIFSESKVSNQSTSHFVVTDMVCLNDPHISDEMTYKSEEYMLNESNHDQKHNAVLIDADFTMTHCSPLTLKFKENTSEKSDSDVLSNVICPQFIWLLWESCSMRSMRL</sequence>
<dbReference type="STRING" id="31246.A0A183PP75"/>
<reference evidence="1 2" key="1">
    <citation type="submission" date="2018-11" db="EMBL/GenBank/DDBJ databases">
        <authorList>
            <consortium name="Pathogen Informatics"/>
        </authorList>
    </citation>
    <scope>NUCLEOTIDE SEQUENCE [LARGE SCALE GENOMIC DNA]</scope>
    <source>
        <strain>Denwood</strain>
        <strain evidence="2">Zambia</strain>
    </source>
</reference>